<reference evidence="1 2" key="1">
    <citation type="journal article" date="2021" name="Hortic Res">
        <title>High-quality reference genome and annotation aids understanding of berry development for evergreen blueberry (Vaccinium darrowii).</title>
        <authorList>
            <person name="Yu J."/>
            <person name="Hulse-Kemp A.M."/>
            <person name="Babiker E."/>
            <person name="Staton M."/>
        </authorList>
    </citation>
    <scope>NUCLEOTIDE SEQUENCE [LARGE SCALE GENOMIC DNA]</scope>
    <source>
        <strain evidence="2">cv. NJ 8807/NJ 8810</strain>
        <tissue evidence="1">Young leaf</tissue>
    </source>
</reference>
<comment type="caution">
    <text evidence="1">The sequence shown here is derived from an EMBL/GenBank/DDBJ whole genome shotgun (WGS) entry which is preliminary data.</text>
</comment>
<sequence>MLPPGAPLPDEESELDYSIAIEYKGPPVSYDLPRVEPLDVNSAAIPTASIAEPPSESQRSMTRDAAPVVEPIPFPISRLVTRPRVFSSSESVVSVLQNPDSSSASLSPSPHSVHNPPTNASKQLVNDVRRGPVVTFNTVDRSERKDNVEKKVFPENVGVSKEKKKKTRRRVCFRCGKGKWETKESCLVCDAKYCSNCVLRAMGSMPEGRKCVTCIGDPIDESKRSKLGKHSRVLARLLSPLEVKQIMIAEKECSANQLRPEQLIVNGFPLKAEEMAELLGCPLPPRKLKPGRYWYDKESGLWGKEGEKPDQIISSNLNFTGKLSPHASNGNTEVFMNGREITKLELRVLKLANVQCPRDTHFWVYDDGRYEEEGQNNIKGNIFEKASTRLVCSLFSLPVPHGQPNGQKDEPSHYTTVPNYMEQRKVHRILLLGLQGSGTSTIFKQAKFLYGNKFTAEELQDIKLMIQSNIYKYLSILLDGRERFEDEAFSKMKALGFHDQTTEAGGQVDSQKNSERIYSINPRLKHFSDWLLDIIATGDLDAFFPAATREYAPLVEEVWRDPAIQETYRRKDELHFLPDVAEYFLSRAVEVSSNEYEPSERDILYAEGVAQGSGLAFMEFSLDDRSPMSETYTDNLEAPPPPLTRYQLIRVNAKGMNEGCKWVEMFEDVRVVVFCVALNEYDQWSLAPENTGSGALLQNKMMQSKELFAAMVGHPCFKNTPFLLILNKYDLFEEKVNRVPLSTCEWFTDFSPVQPLYSHQSLAHQAYYFVAVKFKDLYASLTGQKLFVWQARARDRVTVDEAFKYTREVLKWDEEKEENYYGIPEDSFYSTTDLSSSPYARQE</sequence>
<name>A0ACB7WYT7_9ERIC</name>
<accession>A0ACB7WYT7</accession>
<dbReference type="Proteomes" id="UP000828048">
    <property type="component" value="Chromosome 2"/>
</dbReference>
<gene>
    <name evidence="1" type="ORF">Vadar_008268</name>
</gene>
<organism evidence="1 2">
    <name type="scientific">Vaccinium darrowii</name>
    <dbReference type="NCBI Taxonomy" id="229202"/>
    <lineage>
        <taxon>Eukaryota</taxon>
        <taxon>Viridiplantae</taxon>
        <taxon>Streptophyta</taxon>
        <taxon>Embryophyta</taxon>
        <taxon>Tracheophyta</taxon>
        <taxon>Spermatophyta</taxon>
        <taxon>Magnoliopsida</taxon>
        <taxon>eudicotyledons</taxon>
        <taxon>Gunneridae</taxon>
        <taxon>Pentapetalae</taxon>
        <taxon>asterids</taxon>
        <taxon>Ericales</taxon>
        <taxon>Ericaceae</taxon>
        <taxon>Vaccinioideae</taxon>
        <taxon>Vaccinieae</taxon>
        <taxon>Vaccinium</taxon>
    </lineage>
</organism>
<keyword evidence="2" id="KW-1185">Reference proteome</keyword>
<dbReference type="EMBL" id="CM037152">
    <property type="protein sequence ID" value="KAH7833634.1"/>
    <property type="molecule type" value="Genomic_DNA"/>
</dbReference>
<evidence type="ECO:0000313" key="1">
    <source>
        <dbReference type="EMBL" id="KAH7833634.1"/>
    </source>
</evidence>
<protein>
    <submittedName>
        <fullName evidence="1">Uncharacterized protein</fullName>
    </submittedName>
</protein>
<proteinExistence type="predicted"/>
<evidence type="ECO:0000313" key="2">
    <source>
        <dbReference type="Proteomes" id="UP000828048"/>
    </source>
</evidence>